<feature type="region of interest" description="Disordered" evidence="1">
    <location>
        <begin position="1"/>
        <end position="49"/>
    </location>
</feature>
<accession>A0A0A0KZ38</accession>
<reference evidence="4 5" key="1">
    <citation type="journal article" date="2009" name="Nat. Genet.">
        <title>The genome of the cucumber, Cucumis sativus L.</title>
        <authorList>
            <person name="Huang S."/>
            <person name="Li R."/>
            <person name="Zhang Z."/>
            <person name="Li L."/>
            <person name="Gu X."/>
            <person name="Fan W."/>
            <person name="Lucas W.J."/>
            <person name="Wang X."/>
            <person name="Xie B."/>
            <person name="Ni P."/>
            <person name="Ren Y."/>
            <person name="Zhu H."/>
            <person name="Li J."/>
            <person name="Lin K."/>
            <person name="Jin W."/>
            <person name="Fei Z."/>
            <person name="Li G."/>
            <person name="Staub J."/>
            <person name="Kilian A."/>
            <person name="van der Vossen E.A."/>
            <person name="Wu Y."/>
            <person name="Guo J."/>
            <person name="He J."/>
            <person name="Jia Z."/>
            <person name="Ren Y."/>
            <person name="Tian G."/>
            <person name="Lu Y."/>
            <person name="Ruan J."/>
            <person name="Qian W."/>
            <person name="Wang M."/>
            <person name="Huang Q."/>
            <person name="Li B."/>
            <person name="Xuan Z."/>
            <person name="Cao J."/>
            <person name="Asan"/>
            <person name="Wu Z."/>
            <person name="Zhang J."/>
            <person name="Cai Q."/>
            <person name="Bai Y."/>
            <person name="Zhao B."/>
            <person name="Han Y."/>
            <person name="Li Y."/>
            <person name="Li X."/>
            <person name="Wang S."/>
            <person name="Shi Q."/>
            <person name="Liu S."/>
            <person name="Cho W.K."/>
            <person name="Kim J.Y."/>
            <person name="Xu Y."/>
            <person name="Heller-Uszynska K."/>
            <person name="Miao H."/>
            <person name="Cheng Z."/>
            <person name="Zhang S."/>
            <person name="Wu J."/>
            <person name="Yang Y."/>
            <person name="Kang H."/>
            <person name="Li M."/>
            <person name="Liang H."/>
            <person name="Ren X."/>
            <person name="Shi Z."/>
            <person name="Wen M."/>
            <person name="Jian M."/>
            <person name="Yang H."/>
            <person name="Zhang G."/>
            <person name="Yang Z."/>
            <person name="Chen R."/>
            <person name="Liu S."/>
            <person name="Li J."/>
            <person name="Ma L."/>
            <person name="Liu H."/>
            <person name="Zhou Y."/>
            <person name="Zhao J."/>
            <person name="Fang X."/>
            <person name="Li G."/>
            <person name="Fang L."/>
            <person name="Li Y."/>
            <person name="Liu D."/>
            <person name="Zheng H."/>
            <person name="Zhang Y."/>
            <person name="Qin N."/>
            <person name="Li Z."/>
            <person name="Yang G."/>
            <person name="Yang S."/>
            <person name="Bolund L."/>
            <person name="Kristiansen K."/>
            <person name="Zheng H."/>
            <person name="Li S."/>
            <person name="Zhang X."/>
            <person name="Yang H."/>
            <person name="Wang J."/>
            <person name="Sun R."/>
            <person name="Zhang B."/>
            <person name="Jiang S."/>
            <person name="Wang J."/>
            <person name="Du Y."/>
            <person name="Li S."/>
        </authorList>
    </citation>
    <scope>NUCLEOTIDE SEQUENCE [LARGE SCALE GENOMIC DNA]</scope>
    <source>
        <strain evidence="5">cv. 9930</strain>
    </source>
</reference>
<reference evidence="4 5" key="3">
    <citation type="journal article" date="2010" name="BMC Genomics">
        <title>Transcriptome sequencing and comparative analysis of cucumber flowers with different sex types.</title>
        <authorList>
            <person name="Guo S."/>
            <person name="Zheng Y."/>
            <person name="Joung J.G."/>
            <person name="Liu S."/>
            <person name="Zhang Z."/>
            <person name="Crasta O.R."/>
            <person name="Sobral B.W."/>
            <person name="Xu Y."/>
            <person name="Huang S."/>
            <person name="Fei Z."/>
        </authorList>
    </citation>
    <scope>NUCLEOTIDE SEQUENCE [LARGE SCALE GENOMIC DNA]</scope>
    <source>
        <strain evidence="5">cv. 9930</strain>
    </source>
</reference>
<keyword evidence="5" id="KW-1185">Reference proteome</keyword>
<organism evidence="4 5">
    <name type="scientific">Cucumis sativus</name>
    <name type="common">Cucumber</name>
    <dbReference type="NCBI Taxonomy" id="3659"/>
    <lineage>
        <taxon>Eukaryota</taxon>
        <taxon>Viridiplantae</taxon>
        <taxon>Streptophyta</taxon>
        <taxon>Embryophyta</taxon>
        <taxon>Tracheophyta</taxon>
        <taxon>Spermatophyta</taxon>
        <taxon>Magnoliopsida</taxon>
        <taxon>eudicotyledons</taxon>
        <taxon>Gunneridae</taxon>
        <taxon>Pentapetalae</taxon>
        <taxon>rosids</taxon>
        <taxon>fabids</taxon>
        <taxon>Cucurbitales</taxon>
        <taxon>Cucurbitaceae</taxon>
        <taxon>Benincaseae</taxon>
        <taxon>Cucumis</taxon>
    </lineage>
</organism>
<dbReference type="Gramene" id="KGN54778">
    <property type="protein sequence ID" value="KGN54778"/>
    <property type="gene ID" value="Csa_4G494210"/>
</dbReference>
<proteinExistence type="predicted"/>
<dbReference type="STRING" id="3659.A0A0A0KZ38"/>
<dbReference type="InterPro" id="IPR046831">
    <property type="entry name" value="Calmodulin_bind_N"/>
</dbReference>
<dbReference type="InterPro" id="IPR012416">
    <property type="entry name" value="CBP60"/>
</dbReference>
<evidence type="ECO:0000256" key="1">
    <source>
        <dbReference type="SAM" id="MobiDB-lite"/>
    </source>
</evidence>
<dbReference type="Proteomes" id="UP000029981">
    <property type="component" value="Chromosome 4"/>
</dbReference>
<protein>
    <submittedName>
        <fullName evidence="4">Uncharacterized protein</fullName>
    </submittedName>
</protein>
<dbReference type="GO" id="GO:0043565">
    <property type="term" value="F:sequence-specific DNA binding"/>
    <property type="evidence" value="ECO:0000318"/>
    <property type="project" value="GO_Central"/>
</dbReference>
<dbReference type="EMBL" id="CM002925">
    <property type="protein sequence ID" value="KGN54778.1"/>
    <property type="molecule type" value="Genomic_DNA"/>
</dbReference>
<dbReference type="AlphaFoldDB" id="A0A0A0KZ38"/>
<gene>
    <name evidence="4" type="ORF">Csa_4G494210</name>
</gene>
<dbReference type="GO" id="GO:0005516">
    <property type="term" value="F:calmodulin binding"/>
    <property type="evidence" value="ECO:0007669"/>
    <property type="project" value="InterPro"/>
</dbReference>
<reference evidence="4 5" key="4">
    <citation type="journal article" date="2011" name="BMC Genomics">
        <title>RNA-Seq improves annotation of protein-coding genes in the cucumber genome.</title>
        <authorList>
            <person name="Li Z."/>
            <person name="Zhang Z."/>
            <person name="Yan P."/>
            <person name="Huang S."/>
            <person name="Fei Z."/>
            <person name="Lin K."/>
        </authorList>
    </citation>
    <scope>NUCLEOTIDE SEQUENCE [LARGE SCALE GENOMIC DNA]</scope>
    <source>
        <strain evidence="5">cv. 9930</strain>
    </source>
</reference>
<sequence>MDRSSDAAPENESNKKRVSSEEDKDFQHKSKRNCPLGSEDGFAAKNEDSDEENLAKVEALARHFVSKGAEKKLLSVLSSYFPQMREQHESGKEVSSEIIGSGSEAPQYVLCFYNQIAAVMYANKEIKSESGETLKIAIFNAANLKIPVSTDILSSAPVELFLQDGEHKEISKSDNGKFLMFGDLQLNLQNGIGEVNHLTVTDSSYRFKFKKFYLGVRITDKKILSNFCVNEKAISQAFRVFSERMQGDKYKNILSLQPHPINTVGDFLVAHDYGMGAMGLKQILGIKSADNKWDKIIKHAMECDDPRATAHVLHFRQANDGNYWNENFGVDEHDEQNQSVNDQNLEFTQQNPNQNQIQNDEFREDLGHVLTF</sequence>
<evidence type="ECO:0000259" key="2">
    <source>
        <dbReference type="Pfam" id="PF07887"/>
    </source>
</evidence>
<evidence type="ECO:0000313" key="5">
    <source>
        <dbReference type="Proteomes" id="UP000029981"/>
    </source>
</evidence>
<name>A0A0A0KZ38_CUCSA</name>
<dbReference type="Pfam" id="PF20451">
    <property type="entry name" value="Calmod_bind_M"/>
    <property type="match status" value="1"/>
</dbReference>
<reference evidence="4 5" key="2">
    <citation type="journal article" date="2009" name="PLoS ONE">
        <title>An integrated genetic and cytogenetic map of the cucumber genome.</title>
        <authorList>
            <person name="Ren Y."/>
            <person name="Zhang Z."/>
            <person name="Liu J."/>
            <person name="Staub J.E."/>
            <person name="Han Y."/>
            <person name="Cheng Z."/>
            <person name="Li X."/>
            <person name="Lu J."/>
            <person name="Miao H."/>
            <person name="Kang H."/>
            <person name="Xie B."/>
            <person name="Gu X."/>
            <person name="Wang X."/>
            <person name="Du Y."/>
            <person name="Jin W."/>
            <person name="Huang S."/>
        </authorList>
    </citation>
    <scope>NUCLEOTIDE SEQUENCE [LARGE SCALE GENOMIC DNA]</scope>
    <source>
        <strain evidence="5">cv. 9930</strain>
    </source>
</reference>
<dbReference type="PANTHER" id="PTHR31713">
    <property type="entry name" value="OS02G0177800 PROTEIN"/>
    <property type="match status" value="1"/>
</dbReference>
<dbReference type="GO" id="GO:0005634">
    <property type="term" value="C:nucleus"/>
    <property type="evidence" value="ECO:0000318"/>
    <property type="project" value="GO_Central"/>
</dbReference>
<dbReference type="PANTHER" id="PTHR31713:SF43">
    <property type="entry name" value="CALMODULIN-BINDING PROTEIN 60 G"/>
    <property type="match status" value="1"/>
</dbReference>
<feature type="compositionally biased region" description="Basic and acidic residues" evidence="1">
    <location>
        <begin position="12"/>
        <end position="28"/>
    </location>
</feature>
<dbReference type="InterPro" id="IPR046830">
    <property type="entry name" value="Calmod_bind_M"/>
</dbReference>
<dbReference type="Pfam" id="PF07887">
    <property type="entry name" value="Calmodulin_bind"/>
    <property type="match status" value="1"/>
</dbReference>
<feature type="domain" description="Calmodulin binding protein-like N-terminal" evidence="2">
    <location>
        <begin position="110"/>
        <end position="240"/>
    </location>
</feature>
<feature type="domain" description="Calmodulin binding protein central" evidence="3">
    <location>
        <begin position="256"/>
        <end position="303"/>
    </location>
</feature>
<dbReference type="GO" id="GO:0080142">
    <property type="term" value="P:regulation of salicylic acid biosynthetic process"/>
    <property type="evidence" value="ECO:0000318"/>
    <property type="project" value="GO_Central"/>
</dbReference>
<dbReference type="GO" id="GO:0003700">
    <property type="term" value="F:DNA-binding transcription factor activity"/>
    <property type="evidence" value="ECO:0000318"/>
    <property type="project" value="GO_Central"/>
</dbReference>
<evidence type="ECO:0000259" key="3">
    <source>
        <dbReference type="Pfam" id="PF20451"/>
    </source>
</evidence>
<evidence type="ECO:0000313" key="4">
    <source>
        <dbReference type="EMBL" id="KGN54778.1"/>
    </source>
</evidence>